<evidence type="ECO:0000256" key="6">
    <source>
        <dbReference type="ARBA" id="ARBA00022786"/>
    </source>
</evidence>
<dbReference type="EMBL" id="VWYI01000044">
    <property type="protein sequence ID" value="NXQ51521.1"/>
    <property type="molecule type" value="Genomic_DNA"/>
</dbReference>
<name>A0A7L2DQ96_ANTMN</name>
<sequence>LYHERQRLELCALHALNNLLQRPWLSKAAADGICQRLAPRARPNPHRSPLGTGNYDINVVMAALATLGLAAVWWDKRRSLERLHLPHILGFLLNVPSPVTLGTLALPLARPHWLGVRRLGATFYNLDSKLASPAAIGAEPQLR</sequence>
<evidence type="ECO:0000256" key="10">
    <source>
        <dbReference type="ARBA" id="ARBA00077222"/>
    </source>
</evidence>
<dbReference type="InterPro" id="IPR040053">
    <property type="entry name" value="JOSD1/2"/>
</dbReference>
<feature type="active site" evidence="11">
    <location>
        <position position="11"/>
    </location>
</feature>
<dbReference type="PANTHER" id="PTHR13291">
    <property type="entry name" value="JOSEPHIN 1, 2"/>
    <property type="match status" value="1"/>
</dbReference>
<evidence type="ECO:0000256" key="11">
    <source>
        <dbReference type="PROSITE-ProRule" id="PRU00331"/>
    </source>
</evidence>
<keyword evidence="4" id="KW-0963">Cytoplasm</keyword>
<dbReference type="GO" id="GO:0004843">
    <property type="term" value="F:cysteine-type deubiquitinase activity"/>
    <property type="evidence" value="ECO:0007669"/>
    <property type="project" value="UniProtKB-EC"/>
</dbReference>
<feature type="active site" evidence="11">
    <location>
        <position position="127"/>
    </location>
</feature>
<organism evidence="14 15">
    <name type="scientific">Anthoscopus minutus</name>
    <name type="common">Southern penduline-tit</name>
    <dbReference type="NCBI Taxonomy" id="156561"/>
    <lineage>
        <taxon>Eukaryota</taxon>
        <taxon>Metazoa</taxon>
        <taxon>Chordata</taxon>
        <taxon>Craniata</taxon>
        <taxon>Vertebrata</taxon>
        <taxon>Euteleostomi</taxon>
        <taxon>Archelosauria</taxon>
        <taxon>Archosauria</taxon>
        <taxon>Dinosauria</taxon>
        <taxon>Saurischia</taxon>
        <taxon>Theropoda</taxon>
        <taxon>Coelurosauria</taxon>
        <taxon>Aves</taxon>
        <taxon>Neognathae</taxon>
        <taxon>Neoaves</taxon>
        <taxon>Telluraves</taxon>
        <taxon>Australaves</taxon>
        <taxon>Passeriformes</taxon>
        <taxon>Paridae</taxon>
        <taxon>Anthoscopus</taxon>
    </lineage>
</organism>
<gene>
    <name evidence="14" type="primary">Josd2</name>
    <name evidence="14" type="ORF">ANTMIN_R14203</name>
</gene>
<feature type="transmembrane region" description="Helical" evidence="12">
    <location>
        <begin position="86"/>
        <end position="109"/>
    </location>
</feature>
<comment type="caution">
    <text evidence="14">The sequence shown here is derived from an EMBL/GenBank/DDBJ whole genome shotgun (WGS) entry which is preliminary data.</text>
</comment>
<dbReference type="OrthoDB" id="422700at2759"/>
<evidence type="ECO:0000256" key="3">
    <source>
        <dbReference type="ARBA" id="ARBA00012759"/>
    </source>
</evidence>
<evidence type="ECO:0000313" key="14">
    <source>
        <dbReference type="EMBL" id="NXQ51521.1"/>
    </source>
</evidence>
<dbReference type="GO" id="GO:0006508">
    <property type="term" value="P:proteolysis"/>
    <property type="evidence" value="ECO:0007669"/>
    <property type="project" value="UniProtKB-KW"/>
</dbReference>
<evidence type="ECO:0000256" key="1">
    <source>
        <dbReference type="ARBA" id="ARBA00000707"/>
    </source>
</evidence>
<feature type="transmembrane region" description="Helical" evidence="12">
    <location>
        <begin position="55"/>
        <end position="74"/>
    </location>
</feature>
<dbReference type="AlphaFoldDB" id="A0A7L2DQ96"/>
<evidence type="ECO:0000313" key="15">
    <source>
        <dbReference type="Proteomes" id="UP000554720"/>
    </source>
</evidence>
<keyword evidence="15" id="KW-1185">Reference proteome</keyword>
<evidence type="ECO:0000259" key="13">
    <source>
        <dbReference type="PROSITE" id="PS50957"/>
    </source>
</evidence>
<evidence type="ECO:0000256" key="12">
    <source>
        <dbReference type="SAM" id="Phobius"/>
    </source>
</evidence>
<accession>A0A7L2DQ96</accession>
<evidence type="ECO:0000256" key="7">
    <source>
        <dbReference type="ARBA" id="ARBA00022801"/>
    </source>
</evidence>
<reference evidence="14 15" key="1">
    <citation type="submission" date="2019-09" db="EMBL/GenBank/DDBJ databases">
        <title>Bird 10,000 Genomes (B10K) Project - Family phase.</title>
        <authorList>
            <person name="Zhang G."/>
        </authorList>
    </citation>
    <scope>NUCLEOTIDE SEQUENCE [LARGE SCALE GENOMIC DNA]</scope>
    <source>
        <strain evidence="14">B10K-DU-011-42</strain>
        <tissue evidence="14">Muscle</tissue>
    </source>
</reference>
<protein>
    <recommendedName>
        <fullName evidence="9">Josephin-2</fullName>
        <ecNumber evidence="3">3.4.19.12</ecNumber>
    </recommendedName>
    <alternativeName>
        <fullName evidence="10">Josephin domain-containing protein 2</fullName>
    </alternativeName>
</protein>
<dbReference type="PROSITE" id="PS50957">
    <property type="entry name" value="JOSEPHIN"/>
    <property type="match status" value="1"/>
</dbReference>
<evidence type="ECO:0000256" key="2">
    <source>
        <dbReference type="ARBA" id="ARBA00004514"/>
    </source>
</evidence>
<keyword evidence="7 11" id="KW-0378">Hydrolase</keyword>
<comment type="function">
    <text evidence="8">Cleaves 'Lys-63'-linked poly-ubiquitin chains, and with lesser efficiency 'Lys-48'-linked poly-ubiquitin chains (in vitro). May act as a deubiquitinating enzyme.</text>
</comment>
<feature type="non-terminal residue" evidence="14">
    <location>
        <position position="1"/>
    </location>
</feature>
<dbReference type="Gene3D" id="3.90.70.40">
    <property type="match status" value="1"/>
</dbReference>
<keyword evidence="12" id="KW-0812">Transmembrane</keyword>
<feature type="domain" description="Josephin" evidence="13">
    <location>
        <begin position="1"/>
        <end position="143"/>
    </location>
</feature>
<dbReference type="PANTHER" id="PTHR13291:SF2">
    <property type="entry name" value="JOSEPHIN-2"/>
    <property type="match status" value="1"/>
</dbReference>
<keyword evidence="6" id="KW-0833">Ubl conjugation pathway</keyword>
<feature type="non-terminal residue" evidence="14">
    <location>
        <position position="143"/>
    </location>
</feature>
<evidence type="ECO:0000256" key="5">
    <source>
        <dbReference type="ARBA" id="ARBA00022670"/>
    </source>
</evidence>
<dbReference type="Proteomes" id="UP000554720">
    <property type="component" value="Unassembled WGS sequence"/>
</dbReference>
<evidence type="ECO:0000256" key="8">
    <source>
        <dbReference type="ARBA" id="ARBA00058284"/>
    </source>
</evidence>
<comment type="catalytic activity">
    <reaction evidence="1">
        <text>Thiol-dependent hydrolysis of ester, thioester, amide, peptide and isopeptide bonds formed by the C-terminal Gly of ubiquitin (a 76-residue protein attached to proteins as an intracellular targeting signal).</text>
        <dbReference type="EC" id="3.4.19.12"/>
    </reaction>
</comment>
<dbReference type="SMART" id="SM01246">
    <property type="entry name" value="Josephin"/>
    <property type="match status" value="1"/>
</dbReference>
<dbReference type="Pfam" id="PF02099">
    <property type="entry name" value="Josephin"/>
    <property type="match status" value="1"/>
</dbReference>
<dbReference type="InterPro" id="IPR006155">
    <property type="entry name" value="Josephin"/>
</dbReference>
<dbReference type="GO" id="GO:0005829">
    <property type="term" value="C:cytosol"/>
    <property type="evidence" value="ECO:0007669"/>
    <property type="project" value="UniProtKB-SubCell"/>
</dbReference>
<dbReference type="GO" id="GO:0016579">
    <property type="term" value="P:protein deubiquitination"/>
    <property type="evidence" value="ECO:0007669"/>
    <property type="project" value="InterPro"/>
</dbReference>
<keyword evidence="12" id="KW-1133">Transmembrane helix</keyword>
<dbReference type="EC" id="3.4.19.12" evidence="3"/>
<keyword evidence="12" id="KW-0472">Membrane</keyword>
<proteinExistence type="predicted"/>
<evidence type="ECO:0000256" key="9">
    <source>
        <dbReference type="ARBA" id="ARBA00069892"/>
    </source>
</evidence>
<keyword evidence="5" id="KW-0645">Protease</keyword>
<comment type="subcellular location">
    <subcellularLocation>
        <location evidence="2">Cytoplasm</location>
        <location evidence="2">Cytosol</location>
    </subcellularLocation>
</comment>
<evidence type="ECO:0000256" key="4">
    <source>
        <dbReference type="ARBA" id="ARBA00022490"/>
    </source>
</evidence>
<feature type="active site" evidence="11">
    <location>
        <position position="112"/>
    </location>
</feature>
<dbReference type="FunFam" id="3.90.70.40:FF:000003">
    <property type="entry name" value="josephin-2 isoform X1"/>
    <property type="match status" value="1"/>
</dbReference>